<protein>
    <recommendedName>
        <fullName evidence="10">SPATA31 domain-containing protein</fullName>
    </recommendedName>
</protein>
<feature type="region of interest" description="Disordered" evidence="9">
    <location>
        <begin position="714"/>
        <end position="751"/>
    </location>
</feature>
<evidence type="ECO:0000313" key="11">
    <source>
        <dbReference type="Ensembl" id="ENSSSUP00005032452.1"/>
    </source>
</evidence>
<keyword evidence="5" id="KW-1133">Transmembrane helix</keyword>
<keyword evidence="12" id="KW-1185">Reference proteome</keyword>
<evidence type="ECO:0000256" key="8">
    <source>
        <dbReference type="ARBA" id="ARBA00037695"/>
    </source>
</evidence>
<comment type="function">
    <text evidence="8">May play a role in spermatogenesis.</text>
</comment>
<feature type="compositionally biased region" description="Low complexity" evidence="9">
    <location>
        <begin position="384"/>
        <end position="394"/>
    </location>
</feature>
<accession>A0A673VFF1</accession>
<feature type="region of interest" description="Disordered" evidence="9">
    <location>
        <begin position="610"/>
        <end position="648"/>
    </location>
</feature>
<dbReference type="PANTHER" id="PTHR21859">
    <property type="entry name" value="ACROSOME-SPECIFIC PROTEIN"/>
    <property type="match status" value="1"/>
</dbReference>
<feature type="compositionally biased region" description="Basic residues" evidence="9">
    <location>
        <begin position="134"/>
        <end position="144"/>
    </location>
</feature>
<dbReference type="PANTHER" id="PTHR21859:SF55">
    <property type="entry name" value="SPERMATOGENESIS-ASSOCIATED PROTEIN 31A1-RELATED"/>
    <property type="match status" value="1"/>
</dbReference>
<evidence type="ECO:0000256" key="2">
    <source>
        <dbReference type="ARBA" id="ARBA00022692"/>
    </source>
</evidence>
<evidence type="ECO:0000256" key="4">
    <source>
        <dbReference type="ARBA" id="ARBA00022871"/>
    </source>
</evidence>
<keyword evidence="3" id="KW-0221">Differentiation</keyword>
<name>A0A673VFF1_SURSU</name>
<feature type="compositionally biased region" description="Polar residues" evidence="9">
    <location>
        <begin position="176"/>
        <end position="194"/>
    </location>
</feature>
<evidence type="ECO:0000313" key="12">
    <source>
        <dbReference type="Proteomes" id="UP000472268"/>
    </source>
</evidence>
<keyword evidence="6" id="KW-0472">Membrane</keyword>
<keyword evidence="4" id="KW-0744">Spermatogenesis</keyword>
<evidence type="ECO:0000256" key="7">
    <source>
        <dbReference type="ARBA" id="ARBA00035009"/>
    </source>
</evidence>
<proteinExistence type="inferred from homology"/>
<feature type="region of interest" description="Disordered" evidence="9">
    <location>
        <begin position="117"/>
        <end position="199"/>
    </location>
</feature>
<comment type="subcellular location">
    <subcellularLocation>
        <location evidence="1">Membrane</location>
        <topology evidence="1">Single-pass membrane protein</topology>
    </subcellularLocation>
</comment>
<reference evidence="11" key="2">
    <citation type="submission" date="2025-08" db="UniProtKB">
        <authorList>
            <consortium name="Ensembl"/>
        </authorList>
    </citation>
    <scope>IDENTIFICATION</scope>
</reference>
<dbReference type="Pfam" id="PF14650">
    <property type="entry name" value="FAM75"/>
    <property type="match status" value="1"/>
</dbReference>
<evidence type="ECO:0000256" key="3">
    <source>
        <dbReference type="ARBA" id="ARBA00022782"/>
    </source>
</evidence>
<evidence type="ECO:0000256" key="5">
    <source>
        <dbReference type="ARBA" id="ARBA00022989"/>
    </source>
</evidence>
<feature type="compositionally biased region" description="Low complexity" evidence="9">
    <location>
        <begin position="725"/>
        <end position="750"/>
    </location>
</feature>
<evidence type="ECO:0000259" key="10">
    <source>
        <dbReference type="Pfam" id="PF14650"/>
    </source>
</evidence>
<dbReference type="AlphaFoldDB" id="A0A673VFF1"/>
<sequence>MAGEAPDPPVQNGAPSFIPNAIQNLECHFWKKQLERYRTLPSVVKPSQEVFSQVLPGFPQDSQAPQAPRSVSVLPMPSGDLIRPELQEHLEQQLWKRSMKQQDGGPHKIQHSVELTQLHGELRKVPRAQSAQKTRPRHPARTRPGKTLGKATRPSVGRGRKDLRKSLPSSLLKVSGINSEGSDSMKPPTSSPDQSHPEKLLRTHLGRKSGQIRQGQIAVGVHQSRLAVTHAPDLPGKPSAHRETGNLTFSKPPKPCVNIFHDFSILSPYTQRMLEAHITRFRVRHRWGLPLKVLKPLGLFKLKKISIFTPPSTPSLATCPSKAQAKAKCLENPSQPHQAETVITEASGPTFGGPLLAPQPACEEIQQSPGKSSPGDGHGPSGAPPAGQGAGPCSQTPPYSFVGRTWHGETGGGAPENHSSEASPSPAMAADEPMRESGGWTSRDSCSSATVLELNLESQSPRAEEAREVGEAEEAPAWEDTLEPSVLASNQPIHVDVRRSGSSGSSQGPSPPTVLVSRGQEEPDAQPEEAGLRGLVGLKRAEGRAGSVLLQDCETGVLVQDCASSKLLQDCPSDVFLAADVSASHRSLSGFQSDSSTDTWTSQTIDHFAASAQSSKGRPELQRRQGLGKTQGEASVQPKGREDPWRFSPGGLDKWLAELKAFHANVMTCPLQDQESAETLRSKLRQLLLKKENAPPESPLRRRMRHFLQWIFPGKGKRPEDAPHQGEPAPAPAQSPGSSSGGSVEDSQSAETQALLRALRHILKEKLVPHQGLRASEFNRCNRERQGPAGPSVCFQRVLSYQEQRRVMNGTASIPRATLKGHSCPNKTQWIRGRDSRWAFMPRMLGSPGRPCHHEWMVVGASGRPHRPYCPRHCLLQNYVSPDHSVCASHSFLGRTPFLQERMHTVQTKTYFSQVSTSSVG</sequence>
<dbReference type="GO" id="GO:0016020">
    <property type="term" value="C:membrane"/>
    <property type="evidence" value="ECO:0007669"/>
    <property type="project" value="UniProtKB-SubCell"/>
</dbReference>
<reference evidence="11 12" key="1">
    <citation type="submission" date="2019-05" db="EMBL/GenBank/DDBJ databases">
        <title>A Chromosome-scale Meerkat (S. suricatta) Genome Assembly.</title>
        <authorList>
            <person name="Dudchenko O."/>
            <person name="Lieberman Aiden E."/>
            <person name="Tung J."/>
            <person name="Barreiro L.B."/>
            <person name="Clutton-Brock T.H."/>
        </authorList>
    </citation>
    <scope>NUCLEOTIDE SEQUENCE [LARGE SCALE GENOMIC DNA]</scope>
</reference>
<dbReference type="GO" id="GO:0030154">
    <property type="term" value="P:cell differentiation"/>
    <property type="evidence" value="ECO:0007669"/>
    <property type="project" value="UniProtKB-KW"/>
</dbReference>
<feature type="compositionally biased region" description="Acidic residues" evidence="9">
    <location>
        <begin position="471"/>
        <end position="482"/>
    </location>
</feature>
<evidence type="ECO:0000256" key="9">
    <source>
        <dbReference type="SAM" id="MobiDB-lite"/>
    </source>
</evidence>
<feature type="compositionally biased region" description="Low complexity" evidence="9">
    <location>
        <begin position="420"/>
        <end position="431"/>
    </location>
</feature>
<dbReference type="GO" id="GO:0007283">
    <property type="term" value="P:spermatogenesis"/>
    <property type="evidence" value="ECO:0007669"/>
    <property type="project" value="UniProtKB-KW"/>
</dbReference>
<dbReference type="InterPro" id="IPR039509">
    <property type="entry name" value="SPATA31"/>
</dbReference>
<keyword evidence="2" id="KW-0812">Transmembrane</keyword>
<dbReference type="Proteomes" id="UP000472268">
    <property type="component" value="Chromosome 13"/>
</dbReference>
<feature type="compositionally biased region" description="Polar residues" evidence="9">
    <location>
        <begin position="439"/>
        <end position="461"/>
    </location>
</feature>
<comment type="similarity">
    <text evidence="7">Belongs to the SPATA31 family.</text>
</comment>
<organism evidence="11 12">
    <name type="scientific">Suricata suricatta</name>
    <name type="common">Meerkat</name>
    <dbReference type="NCBI Taxonomy" id="37032"/>
    <lineage>
        <taxon>Eukaryota</taxon>
        <taxon>Metazoa</taxon>
        <taxon>Chordata</taxon>
        <taxon>Craniata</taxon>
        <taxon>Vertebrata</taxon>
        <taxon>Euteleostomi</taxon>
        <taxon>Mammalia</taxon>
        <taxon>Eutheria</taxon>
        <taxon>Laurasiatheria</taxon>
        <taxon>Carnivora</taxon>
        <taxon>Feliformia</taxon>
        <taxon>Herpestidae</taxon>
        <taxon>Suricata</taxon>
    </lineage>
</organism>
<reference evidence="11" key="3">
    <citation type="submission" date="2025-09" db="UniProtKB">
        <authorList>
            <consortium name="Ensembl"/>
        </authorList>
    </citation>
    <scope>IDENTIFICATION</scope>
</reference>
<dbReference type="Ensembl" id="ENSSSUT00005037018.1">
    <property type="protein sequence ID" value="ENSSSUP00005032452.1"/>
    <property type="gene ID" value="ENSSSUG00005020921.1"/>
</dbReference>
<evidence type="ECO:0000256" key="1">
    <source>
        <dbReference type="ARBA" id="ARBA00004167"/>
    </source>
</evidence>
<evidence type="ECO:0000256" key="6">
    <source>
        <dbReference type="ARBA" id="ARBA00023136"/>
    </source>
</evidence>
<gene>
    <name evidence="11" type="primary">LOC115275981</name>
</gene>
<dbReference type="OMA" id="HASKENY"/>
<feature type="domain" description="SPATA31" evidence="10">
    <location>
        <begin position="10"/>
        <end position="225"/>
    </location>
</feature>
<feature type="region of interest" description="Disordered" evidence="9">
    <location>
        <begin position="346"/>
        <end position="533"/>
    </location>
</feature>